<dbReference type="InterPro" id="IPR014322">
    <property type="entry name" value="RNA_pol_sigma-B/F/G"/>
</dbReference>
<dbReference type="Pfam" id="PF04539">
    <property type="entry name" value="Sigma70_r3"/>
    <property type="match status" value="1"/>
</dbReference>
<evidence type="ECO:0000256" key="3">
    <source>
        <dbReference type="ARBA" id="ARBA00023125"/>
    </source>
</evidence>
<feature type="domain" description="RNA polymerase sigma-70 region 4" evidence="8">
    <location>
        <begin position="220"/>
        <end position="269"/>
    </location>
</feature>
<dbReference type="SUPFAM" id="SSF88659">
    <property type="entry name" value="Sigma3 and sigma4 domains of RNA polymerase sigma factors"/>
    <property type="match status" value="2"/>
</dbReference>
<accession>A0ABP5DY44</accession>
<reference evidence="10" key="1">
    <citation type="journal article" date="2019" name="Int. J. Syst. Evol. Microbiol.">
        <title>The Global Catalogue of Microorganisms (GCM) 10K type strain sequencing project: providing services to taxonomists for standard genome sequencing and annotation.</title>
        <authorList>
            <consortium name="The Broad Institute Genomics Platform"/>
            <consortium name="The Broad Institute Genome Sequencing Center for Infectious Disease"/>
            <person name="Wu L."/>
            <person name="Ma J."/>
        </authorList>
    </citation>
    <scope>NUCLEOTIDE SEQUENCE [LARGE SCALE GENOMIC DNA]</scope>
    <source>
        <strain evidence="10">JCM 16013</strain>
    </source>
</reference>
<dbReference type="PRINTS" id="PR00046">
    <property type="entry name" value="SIGMA70FCT"/>
</dbReference>
<sequence>MNTPVDELQAERLREEQPQDDRERERAEARAALSRLCAMPSDHPEHDALREHVIGEYMSYARFVARRFRQRGEPAQDLDQVAYLGLVKAVDNFDPDYGTTFLTYATPIISGEIKRHFRDTTWDLHVPRRMQELSAAVRGAQEELTQRLGTAPSAEDVAFFLDLPLDEVVDAYEAVAAYHTASLDTPVALADGDGATLGDLLGGEDPGIDLVVDREALKPLLEQLSGREKRILLMRFFRNMSQAEIGAELGVSQMQVSRLLSQILGRLRQRLGVPG</sequence>
<dbReference type="InterPro" id="IPR013324">
    <property type="entry name" value="RNA_pol_sigma_r3/r4-like"/>
</dbReference>
<evidence type="ECO:0000259" key="7">
    <source>
        <dbReference type="Pfam" id="PF04542"/>
    </source>
</evidence>
<dbReference type="InterPro" id="IPR014284">
    <property type="entry name" value="RNA_pol_sigma-70_dom"/>
</dbReference>
<feature type="domain" description="RNA polymerase sigma-70 region 3" evidence="6">
    <location>
        <begin position="134"/>
        <end position="190"/>
    </location>
</feature>
<dbReference type="InterPro" id="IPR000943">
    <property type="entry name" value="RNA_pol_sigma70"/>
</dbReference>
<dbReference type="CDD" id="cd06171">
    <property type="entry name" value="Sigma70_r4"/>
    <property type="match status" value="1"/>
</dbReference>
<feature type="domain" description="RNA polymerase sigma-70 region 2" evidence="7">
    <location>
        <begin position="56"/>
        <end position="122"/>
    </location>
</feature>
<keyword evidence="4" id="KW-0804">Transcription</keyword>
<dbReference type="Pfam" id="PF04545">
    <property type="entry name" value="Sigma70_r4"/>
    <property type="match status" value="1"/>
</dbReference>
<evidence type="ECO:0000313" key="9">
    <source>
        <dbReference type="EMBL" id="GAA1987130.1"/>
    </source>
</evidence>
<dbReference type="NCBIfam" id="TIGR02937">
    <property type="entry name" value="sigma70-ECF"/>
    <property type="match status" value="1"/>
</dbReference>
<keyword evidence="10" id="KW-1185">Reference proteome</keyword>
<evidence type="ECO:0000313" key="10">
    <source>
        <dbReference type="Proteomes" id="UP001499854"/>
    </source>
</evidence>
<name>A0ABP5DY44_9ACTN</name>
<dbReference type="PANTHER" id="PTHR30385">
    <property type="entry name" value="SIGMA FACTOR F FLAGELLAR"/>
    <property type="match status" value="1"/>
</dbReference>
<protein>
    <recommendedName>
        <fullName evidence="11">RNA polymerase, sigma 28 subunit, Sig B/F/G subfamily</fullName>
    </recommendedName>
</protein>
<organism evidence="9 10">
    <name type="scientific">Catenulispora subtropica</name>
    <dbReference type="NCBI Taxonomy" id="450798"/>
    <lineage>
        <taxon>Bacteria</taxon>
        <taxon>Bacillati</taxon>
        <taxon>Actinomycetota</taxon>
        <taxon>Actinomycetes</taxon>
        <taxon>Catenulisporales</taxon>
        <taxon>Catenulisporaceae</taxon>
        <taxon>Catenulispora</taxon>
    </lineage>
</organism>
<evidence type="ECO:0000256" key="5">
    <source>
        <dbReference type="SAM" id="MobiDB-lite"/>
    </source>
</evidence>
<evidence type="ECO:0000259" key="6">
    <source>
        <dbReference type="Pfam" id="PF04539"/>
    </source>
</evidence>
<dbReference type="Gene3D" id="1.20.120.1810">
    <property type="match status" value="1"/>
</dbReference>
<dbReference type="EMBL" id="BAAAQM010000038">
    <property type="protein sequence ID" value="GAA1987130.1"/>
    <property type="molecule type" value="Genomic_DNA"/>
</dbReference>
<dbReference type="PANTHER" id="PTHR30385:SF4">
    <property type="entry name" value="RNA POLYMERASE SIGMA-E FACTOR"/>
    <property type="match status" value="1"/>
</dbReference>
<dbReference type="Pfam" id="PF04542">
    <property type="entry name" value="Sigma70_r2"/>
    <property type="match status" value="1"/>
</dbReference>
<dbReference type="NCBIfam" id="TIGR02980">
    <property type="entry name" value="SigBFG"/>
    <property type="match status" value="1"/>
</dbReference>
<keyword evidence="1" id="KW-0805">Transcription regulation</keyword>
<evidence type="ECO:0000256" key="2">
    <source>
        <dbReference type="ARBA" id="ARBA00023082"/>
    </source>
</evidence>
<keyword evidence="3" id="KW-0238">DNA-binding</keyword>
<dbReference type="Gene3D" id="1.20.140.160">
    <property type="match status" value="1"/>
</dbReference>
<evidence type="ECO:0000256" key="1">
    <source>
        <dbReference type="ARBA" id="ARBA00023015"/>
    </source>
</evidence>
<proteinExistence type="predicted"/>
<dbReference type="InterPro" id="IPR007630">
    <property type="entry name" value="RNA_pol_sigma70_r4"/>
</dbReference>
<keyword evidence="2" id="KW-0731">Sigma factor</keyword>
<gene>
    <name evidence="9" type="ORF">GCM10009838_57330</name>
</gene>
<dbReference type="SUPFAM" id="SSF88946">
    <property type="entry name" value="Sigma2 domain of RNA polymerase sigma factors"/>
    <property type="match status" value="1"/>
</dbReference>
<evidence type="ECO:0000256" key="4">
    <source>
        <dbReference type="ARBA" id="ARBA00023163"/>
    </source>
</evidence>
<feature type="compositionally biased region" description="Basic and acidic residues" evidence="5">
    <location>
        <begin position="9"/>
        <end position="28"/>
    </location>
</feature>
<evidence type="ECO:0008006" key="11">
    <source>
        <dbReference type="Google" id="ProtNLM"/>
    </source>
</evidence>
<dbReference type="RefSeq" id="WP_344660245.1">
    <property type="nucleotide sequence ID" value="NZ_BAAAQM010000038.1"/>
</dbReference>
<dbReference type="InterPro" id="IPR007624">
    <property type="entry name" value="RNA_pol_sigma70_r3"/>
</dbReference>
<dbReference type="InterPro" id="IPR007627">
    <property type="entry name" value="RNA_pol_sigma70_r2"/>
</dbReference>
<comment type="caution">
    <text evidence="9">The sequence shown here is derived from an EMBL/GenBank/DDBJ whole genome shotgun (WGS) entry which is preliminary data.</text>
</comment>
<dbReference type="Proteomes" id="UP001499854">
    <property type="component" value="Unassembled WGS sequence"/>
</dbReference>
<dbReference type="InterPro" id="IPR013325">
    <property type="entry name" value="RNA_pol_sigma_r2"/>
</dbReference>
<evidence type="ECO:0000259" key="8">
    <source>
        <dbReference type="Pfam" id="PF04545"/>
    </source>
</evidence>
<feature type="region of interest" description="Disordered" evidence="5">
    <location>
        <begin position="1"/>
        <end position="28"/>
    </location>
</feature>